<proteinExistence type="predicted"/>
<evidence type="ECO:0000313" key="2">
    <source>
        <dbReference type="Proteomes" id="UP001172721"/>
    </source>
</evidence>
<dbReference type="RefSeq" id="WP_301168297.1">
    <property type="nucleotide sequence ID" value="NZ_JAUHTR010000021.1"/>
</dbReference>
<name>A0ABT8I2Q9_9BACL</name>
<evidence type="ECO:0000313" key="1">
    <source>
        <dbReference type="EMBL" id="MDN4527308.1"/>
    </source>
</evidence>
<comment type="caution">
    <text evidence="1">The sequence shown here is derived from an EMBL/GenBank/DDBJ whole genome shotgun (WGS) entry which is preliminary data.</text>
</comment>
<dbReference type="Pfam" id="PF13072">
    <property type="entry name" value="MciZ"/>
    <property type="match status" value="1"/>
</dbReference>
<protein>
    <submittedName>
        <fullName evidence="1">Z-ring formation inhibitor MciZ</fullName>
    </submittedName>
</protein>
<dbReference type="EMBL" id="JAUHTR010000021">
    <property type="protein sequence ID" value="MDN4527308.1"/>
    <property type="molecule type" value="Genomic_DNA"/>
</dbReference>
<organism evidence="1 2">
    <name type="scientific">Fictibacillus fluitans</name>
    <dbReference type="NCBI Taxonomy" id="3058422"/>
    <lineage>
        <taxon>Bacteria</taxon>
        <taxon>Bacillati</taxon>
        <taxon>Bacillota</taxon>
        <taxon>Bacilli</taxon>
        <taxon>Bacillales</taxon>
        <taxon>Fictibacillaceae</taxon>
        <taxon>Fictibacillus</taxon>
    </lineage>
</organism>
<gene>
    <name evidence="1" type="primary">mciZ</name>
    <name evidence="1" type="ORF">QYB97_22795</name>
</gene>
<sequence>MKIYIQPKSVTLVGKAWQIRYMLKRYMKEHTTVQEWISSAPGSKQ</sequence>
<reference evidence="1" key="1">
    <citation type="submission" date="2023-07" db="EMBL/GenBank/DDBJ databases">
        <title>Fictibacillus sp. isolated from freshwater pond.</title>
        <authorList>
            <person name="Kirdat K."/>
            <person name="Bhat A."/>
            <person name="Mourya A."/>
            <person name="Yadav A."/>
        </authorList>
    </citation>
    <scope>NUCLEOTIDE SEQUENCE</scope>
    <source>
        <strain evidence="1">NE201</strain>
    </source>
</reference>
<dbReference type="Proteomes" id="UP001172721">
    <property type="component" value="Unassembled WGS sequence"/>
</dbReference>
<accession>A0ABT8I2Q9</accession>
<keyword evidence="2" id="KW-1185">Reference proteome</keyword>
<dbReference type="InterPro" id="IPR025177">
    <property type="entry name" value="MciZ"/>
</dbReference>